<organism evidence="1 2">
    <name type="scientific">Bradyrhizobium manausense</name>
    <dbReference type="NCBI Taxonomy" id="989370"/>
    <lineage>
        <taxon>Bacteria</taxon>
        <taxon>Pseudomonadati</taxon>
        <taxon>Pseudomonadota</taxon>
        <taxon>Alphaproteobacteria</taxon>
        <taxon>Hyphomicrobiales</taxon>
        <taxon>Nitrobacteraceae</taxon>
        <taxon>Bradyrhizobium</taxon>
    </lineage>
</organism>
<evidence type="ECO:0000313" key="2">
    <source>
        <dbReference type="Proteomes" id="UP000051936"/>
    </source>
</evidence>
<name>A0A0R3E4K1_9BRAD</name>
<evidence type="ECO:0000313" key="1">
    <source>
        <dbReference type="EMBL" id="KRQ14948.1"/>
    </source>
</evidence>
<proteinExistence type="predicted"/>
<gene>
    <name evidence="1" type="ORF">AOQ71_11070</name>
</gene>
<dbReference type="RefSeq" id="WP_057745808.1">
    <property type="nucleotide sequence ID" value="NZ_LJYG01000045.1"/>
</dbReference>
<keyword evidence="2" id="KW-1185">Reference proteome</keyword>
<comment type="caution">
    <text evidence="1">The sequence shown here is derived from an EMBL/GenBank/DDBJ whole genome shotgun (WGS) entry which is preliminary data.</text>
</comment>
<sequence length="390" mass="40550">MTDDVLPAGPIFGPDFVAISLDDGSGAKLDVPIYPDANNVQLRDAGLAAIFYFQPVRVFLASRPGSGRPDFSMRAMVKRSSVAGAPQVEFVGGSCTFSTTFALGDAMLNSILAELMSHRQVPPPDRIAALFNHESADPDPELRMVPILHNTVSCTVPRPEPGSAFLTVQPSQIGSIEMHARTTFLVSCNAAATEEIVGNLRNGSSPPFVVTNTLTQQFSTGGAELSVEIVLDAAKLHDAFASALPQGDSRAIAGAIPNTAYSTGLGNGAVVTHITEGDSRSVDPSLKGWIELSNPVKSAAIAAAKEQLFDVGPEVPAPADSGWWNDVFGGATASLKPTRPPAGTTISQTVALSGPISTEQTVVGQFESLAAAAKASIDTYLTVIDMGGFG</sequence>
<dbReference type="STRING" id="989370.AOQ71_11070"/>
<dbReference type="OrthoDB" id="8864980at2"/>
<dbReference type="Proteomes" id="UP000051936">
    <property type="component" value="Unassembled WGS sequence"/>
</dbReference>
<dbReference type="AlphaFoldDB" id="A0A0R3E4K1"/>
<protein>
    <submittedName>
        <fullName evidence="1">Uncharacterized protein</fullName>
    </submittedName>
</protein>
<accession>A0A0R3E4K1</accession>
<dbReference type="EMBL" id="LJYG01000045">
    <property type="protein sequence ID" value="KRQ14948.1"/>
    <property type="molecule type" value="Genomic_DNA"/>
</dbReference>
<reference evidence="1 2" key="1">
    <citation type="submission" date="2015-09" db="EMBL/GenBank/DDBJ databases">
        <title>Draft Genome Sequence of Bradyrhizobium manausense Strain BR 3351T, a Novel Symbiotic Nitrogen-Fixing Alphaproteobacterium Isolated from Brazilian Amazon Rain Forest.</title>
        <authorList>
            <person name="De Araujo J.L."/>
            <person name="Zilli J.E."/>
        </authorList>
    </citation>
    <scope>NUCLEOTIDE SEQUENCE [LARGE SCALE GENOMIC DNA]</scope>
    <source>
        <strain evidence="1 2">BR3351</strain>
    </source>
</reference>